<keyword evidence="2" id="KW-0223">Dioxygenase</keyword>
<feature type="transmembrane region" description="Helical" evidence="1">
    <location>
        <begin position="45"/>
        <end position="69"/>
    </location>
</feature>
<sequence length="148" mass="17404">MITNVVLLELNTLINMNKMDFCCSKEKKKTTEYFLKIDMDALRTFFFSFFCRYFMAVGLDFNVILNLFYVTKHCNTRSLGGNKTSMVIISPEYFTLMILKMISKISRSGEHSIDVPNVRLCFWRGVVWECSMNSKKCLNFMRRGEIHL</sequence>
<dbReference type="EMBL" id="GGEC01042758">
    <property type="protein sequence ID" value="MBX23242.1"/>
    <property type="molecule type" value="Transcribed_RNA"/>
</dbReference>
<evidence type="ECO:0000313" key="2">
    <source>
        <dbReference type="EMBL" id="MBX23242.1"/>
    </source>
</evidence>
<name>A0A2P2LZ48_RHIMU</name>
<proteinExistence type="predicted"/>
<keyword evidence="1" id="KW-0812">Transmembrane</keyword>
<dbReference type="GO" id="GO:0051213">
    <property type="term" value="F:dioxygenase activity"/>
    <property type="evidence" value="ECO:0007669"/>
    <property type="project" value="UniProtKB-KW"/>
</dbReference>
<keyword evidence="1" id="KW-0472">Membrane</keyword>
<keyword evidence="2" id="KW-0560">Oxidoreductase</keyword>
<dbReference type="AlphaFoldDB" id="A0A2P2LZ48"/>
<organism evidence="2">
    <name type="scientific">Rhizophora mucronata</name>
    <name type="common">Asiatic mangrove</name>
    <dbReference type="NCBI Taxonomy" id="61149"/>
    <lineage>
        <taxon>Eukaryota</taxon>
        <taxon>Viridiplantae</taxon>
        <taxon>Streptophyta</taxon>
        <taxon>Embryophyta</taxon>
        <taxon>Tracheophyta</taxon>
        <taxon>Spermatophyta</taxon>
        <taxon>Magnoliopsida</taxon>
        <taxon>eudicotyledons</taxon>
        <taxon>Gunneridae</taxon>
        <taxon>Pentapetalae</taxon>
        <taxon>rosids</taxon>
        <taxon>fabids</taxon>
        <taxon>Malpighiales</taxon>
        <taxon>Rhizophoraceae</taxon>
        <taxon>Rhizophora</taxon>
    </lineage>
</organism>
<accession>A0A2P2LZ48</accession>
<protein>
    <submittedName>
        <fullName evidence="2">Alpha-dioxygenase 2-like</fullName>
    </submittedName>
</protein>
<reference evidence="2" key="1">
    <citation type="submission" date="2018-02" db="EMBL/GenBank/DDBJ databases">
        <title>Rhizophora mucronata_Transcriptome.</title>
        <authorList>
            <person name="Meera S.P."/>
            <person name="Sreeshan A."/>
            <person name="Augustine A."/>
        </authorList>
    </citation>
    <scope>NUCLEOTIDE SEQUENCE</scope>
    <source>
        <tissue evidence="2">Leaf</tissue>
    </source>
</reference>
<evidence type="ECO:0000256" key="1">
    <source>
        <dbReference type="SAM" id="Phobius"/>
    </source>
</evidence>
<keyword evidence="1" id="KW-1133">Transmembrane helix</keyword>